<accession>A0A076MKR0</accession>
<keyword evidence="4" id="KW-1185">Reference proteome</keyword>
<keyword evidence="1" id="KW-0238">DNA-binding</keyword>
<dbReference type="PROSITE" id="PS50937">
    <property type="entry name" value="HTH_MERR_2"/>
    <property type="match status" value="1"/>
</dbReference>
<dbReference type="AlphaFoldDB" id="A0A076MKR0"/>
<dbReference type="PROSITE" id="PS00552">
    <property type="entry name" value="HTH_MERR_1"/>
    <property type="match status" value="1"/>
</dbReference>
<dbReference type="SUPFAM" id="SSF46955">
    <property type="entry name" value="Putative DNA-binding domain"/>
    <property type="match status" value="1"/>
</dbReference>
<dbReference type="SMART" id="SM00422">
    <property type="entry name" value="HTH_MERR"/>
    <property type="match status" value="1"/>
</dbReference>
<dbReference type="InterPro" id="IPR009061">
    <property type="entry name" value="DNA-bd_dom_put_sf"/>
</dbReference>
<dbReference type="STRING" id="1068978.AMETH_1346"/>
<dbReference type="PANTHER" id="PTHR30204:SF97">
    <property type="entry name" value="MERR FAMILY REGULATORY PROTEIN"/>
    <property type="match status" value="1"/>
</dbReference>
<evidence type="ECO:0000313" key="4">
    <source>
        <dbReference type="Proteomes" id="UP000062973"/>
    </source>
</evidence>
<dbReference type="PATRIC" id="fig|1068978.7.peg.1421"/>
<dbReference type="GO" id="GO:0003677">
    <property type="term" value="F:DNA binding"/>
    <property type="evidence" value="ECO:0007669"/>
    <property type="project" value="UniProtKB-KW"/>
</dbReference>
<dbReference type="Proteomes" id="UP000062973">
    <property type="component" value="Chromosome"/>
</dbReference>
<dbReference type="Pfam" id="PF13411">
    <property type="entry name" value="MerR_1"/>
    <property type="match status" value="1"/>
</dbReference>
<dbReference type="PANTHER" id="PTHR30204">
    <property type="entry name" value="REDOX-CYCLING DRUG-SENSING TRANSCRIPTIONAL ACTIVATOR SOXR"/>
    <property type="match status" value="1"/>
</dbReference>
<dbReference type="GeneID" id="301843501"/>
<dbReference type="CDD" id="cd01282">
    <property type="entry name" value="HTH_MerR-like_sg3"/>
    <property type="match status" value="1"/>
</dbReference>
<dbReference type="InterPro" id="IPR000551">
    <property type="entry name" value="MerR-type_HTH_dom"/>
</dbReference>
<dbReference type="HOGENOM" id="CLU_060077_4_3_11"/>
<sequence length="115" mass="12891">MRIGELSARTGVSQRLLRYYEEQGLLVPRRDTNGYRVYDDDAVVTVRQIRALLAAGLSTCVIREVLPCARGEKPELEMCPSLVRTLREQLDALDERIDDLRQTRGALAAYVPASG</sequence>
<evidence type="ECO:0000259" key="2">
    <source>
        <dbReference type="PROSITE" id="PS50937"/>
    </source>
</evidence>
<dbReference type="RefSeq" id="WP_017987299.1">
    <property type="nucleotide sequence ID" value="NZ_AQUL01000001.1"/>
</dbReference>
<dbReference type="Gene3D" id="1.10.1660.10">
    <property type="match status" value="1"/>
</dbReference>
<dbReference type="OrthoDB" id="3824912at2"/>
<feature type="domain" description="HTH merR-type" evidence="2">
    <location>
        <begin position="1"/>
        <end position="68"/>
    </location>
</feature>
<dbReference type="KEGG" id="amq:AMETH_1346"/>
<evidence type="ECO:0000313" key="3">
    <source>
        <dbReference type="EMBL" id="AIJ21438.1"/>
    </source>
</evidence>
<protein>
    <submittedName>
        <fullName evidence="3">MerR family transcriptional regulator</fullName>
    </submittedName>
</protein>
<organism evidence="3 4">
    <name type="scientific">Amycolatopsis methanolica 239</name>
    <dbReference type="NCBI Taxonomy" id="1068978"/>
    <lineage>
        <taxon>Bacteria</taxon>
        <taxon>Bacillati</taxon>
        <taxon>Actinomycetota</taxon>
        <taxon>Actinomycetes</taxon>
        <taxon>Pseudonocardiales</taxon>
        <taxon>Pseudonocardiaceae</taxon>
        <taxon>Amycolatopsis</taxon>
        <taxon>Amycolatopsis methanolica group</taxon>
    </lineage>
</organism>
<dbReference type="eggNOG" id="COG0789">
    <property type="taxonomic scope" value="Bacteria"/>
</dbReference>
<gene>
    <name evidence="3" type="primary">merR2</name>
    <name evidence="3" type="ORF">AMETH_1346</name>
</gene>
<dbReference type="InterPro" id="IPR047057">
    <property type="entry name" value="MerR_fam"/>
</dbReference>
<dbReference type="EMBL" id="CP009110">
    <property type="protein sequence ID" value="AIJ21438.1"/>
    <property type="molecule type" value="Genomic_DNA"/>
</dbReference>
<evidence type="ECO:0000256" key="1">
    <source>
        <dbReference type="ARBA" id="ARBA00023125"/>
    </source>
</evidence>
<reference evidence="3 4" key="1">
    <citation type="submission" date="2014-07" db="EMBL/GenBank/DDBJ databases">
        <title>Whole Genome Sequence of the Amycolatopsis methanolica 239.</title>
        <authorList>
            <person name="Tang B."/>
        </authorList>
    </citation>
    <scope>NUCLEOTIDE SEQUENCE [LARGE SCALE GENOMIC DNA]</scope>
    <source>
        <strain evidence="3 4">239</strain>
    </source>
</reference>
<name>A0A076MKR0_AMYME</name>
<dbReference type="PRINTS" id="PR00040">
    <property type="entry name" value="HTHMERR"/>
</dbReference>
<proteinExistence type="predicted"/>
<dbReference type="GO" id="GO:0003700">
    <property type="term" value="F:DNA-binding transcription factor activity"/>
    <property type="evidence" value="ECO:0007669"/>
    <property type="project" value="InterPro"/>
</dbReference>